<evidence type="ECO:0000313" key="4">
    <source>
        <dbReference type="Proteomes" id="UP000306753"/>
    </source>
</evidence>
<proteinExistence type="predicted"/>
<keyword evidence="2" id="KW-0732">Signal</keyword>
<dbReference type="Proteomes" id="UP000306753">
    <property type="component" value="Unassembled WGS sequence"/>
</dbReference>
<sequence>MHMISRVLLLCLVSLALPGHAEQTRGLFQVREPVESQQSGEREQALQRAFDTLVLRLTGDEQAARGEAVAALRDDPQQLVRQYSYDGNSLVVDFDQTTVERSLRQAGLPLWGANRPGVLVWWLYETVDGSQLVGDNQSSAALLREAGRHRGLPLHLPLADLSEQLGATPEAVRASSGDALRMLSERYDADVMLAVYAREADGAWQADWQLWHGEERGHGKAEGDSREALADAVMRAAGQFLAPRFVVAAGAVSEITLEIVGADISRFAELDKLVAPFGGTLLRIDNDMLVYRLNASPEQLRSQLALARLREVEIPPEPVAIPDDALQIDAGVDVDGATQGLPADGEPATDQPPAAAPAAADRGTVMRFSW</sequence>
<organism evidence="3 4">
    <name type="scientific">Stutzerimonas nosocomialis</name>
    <dbReference type="NCBI Taxonomy" id="1056496"/>
    <lineage>
        <taxon>Bacteria</taxon>
        <taxon>Pseudomonadati</taxon>
        <taxon>Pseudomonadota</taxon>
        <taxon>Gammaproteobacteria</taxon>
        <taxon>Pseudomonadales</taxon>
        <taxon>Pseudomonadaceae</taxon>
        <taxon>Stutzerimonas</taxon>
    </lineage>
</organism>
<dbReference type="RefSeq" id="WP_138411673.1">
    <property type="nucleotide sequence ID" value="NZ_QLAG01000011.1"/>
</dbReference>
<evidence type="ECO:0000313" key="3">
    <source>
        <dbReference type="EMBL" id="TLX63495.1"/>
    </source>
</evidence>
<evidence type="ECO:0000256" key="2">
    <source>
        <dbReference type="SAM" id="SignalP"/>
    </source>
</evidence>
<protein>
    <submittedName>
        <fullName evidence="3">DUF2066 domain-containing protein</fullName>
    </submittedName>
</protein>
<dbReference type="Pfam" id="PF09839">
    <property type="entry name" value="DUF2066"/>
    <property type="match status" value="1"/>
</dbReference>
<dbReference type="EMBL" id="QLAG01000011">
    <property type="protein sequence ID" value="TLX63495.1"/>
    <property type="molecule type" value="Genomic_DNA"/>
</dbReference>
<dbReference type="AlphaFoldDB" id="A0A5R9QWH2"/>
<feature type="chain" id="PRO_5024376221" evidence="2">
    <location>
        <begin position="22"/>
        <end position="370"/>
    </location>
</feature>
<feature type="signal peptide" evidence="2">
    <location>
        <begin position="1"/>
        <end position="21"/>
    </location>
</feature>
<comment type="caution">
    <text evidence="3">The sequence shown here is derived from an EMBL/GenBank/DDBJ whole genome shotgun (WGS) entry which is preliminary data.</text>
</comment>
<dbReference type="InterPro" id="IPR018642">
    <property type="entry name" value="DUF2066"/>
</dbReference>
<keyword evidence="4" id="KW-1185">Reference proteome</keyword>
<reference evidence="3 4" key="1">
    <citation type="journal article" date="2017" name="Eur. J. Clin. Microbiol. Infect. Dis.">
        <title>Uncommonly isolated clinical Pseudomonas: identification and phylogenetic assignation.</title>
        <authorList>
            <person name="Mulet M."/>
            <person name="Gomila M."/>
            <person name="Ramirez A."/>
            <person name="Cardew S."/>
            <person name="Moore E.R."/>
            <person name="Lalucat J."/>
            <person name="Garcia-Valdes E."/>
        </authorList>
    </citation>
    <scope>NUCLEOTIDE SEQUENCE [LARGE SCALE GENOMIC DNA]</scope>
    <source>
        <strain evidence="3 4">SD129</strain>
    </source>
</reference>
<name>A0A5R9QWH2_9GAMM</name>
<gene>
    <name evidence="3" type="ORF">DN820_10385</name>
</gene>
<feature type="region of interest" description="Disordered" evidence="1">
    <location>
        <begin position="336"/>
        <end position="362"/>
    </location>
</feature>
<accession>A0A5R9QWH2</accession>
<evidence type="ECO:0000256" key="1">
    <source>
        <dbReference type="SAM" id="MobiDB-lite"/>
    </source>
</evidence>